<dbReference type="InterPro" id="IPR056184">
    <property type="entry name" value="TRAF_BTBD17"/>
</dbReference>
<evidence type="ECO:0000313" key="2">
    <source>
        <dbReference type="EMBL" id="KAJ9577326.1"/>
    </source>
</evidence>
<evidence type="ECO:0000313" key="3">
    <source>
        <dbReference type="Proteomes" id="UP001233999"/>
    </source>
</evidence>
<reference evidence="2" key="1">
    <citation type="journal article" date="2023" name="IScience">
        <title>Live-bearing cockroach genome reveals convergent evolutionary mechanisms linked to viviparity in insects and beyond.</title>
        <authorList>
            <person name="Fouks B."/>
            <person name="Harrison M.C."/>
            <person name="Mikhailova A.A."/>
            <person name="Marchal E."/>
            <person name="English S."/>
            <person name="Carruthers M."/>
            <person name="Jennings E.C."/>
            <person name="Chiamaka E.L."/>
            <person name="Frigard R.A."/>
            <person name="Pippel M."/>
            <person name="Attardo G.M."/>
            <person name="Benoit J.B."/>
            <person name="Bornberg-Bauer E."/>
            <person name="Tobe S.S."/>
        </authorList>
    </citation>
    <scope>NUCLEOTIDE SEQUENCE</scope>
    <source>
        <strain evidence="2">Stay&amp;Tobe</strain>
    </source>
</reference>
<gene>
    <name evidence="2" type="ORF">L9F63_006070</name>
</gene>
<feature type="domain" description="BTBD17 TRAF" evidence="1">
    <location>
        <begin position="24"/>
        <end position="158"/>
    </location>
</feature>
<reference evidence="2" key="2">
    <citation type="submission" date="2023-05" db="EMBL/GenBank/DDBJ databases">
        <authorList>
            <person name="Fouks B."/>
        </authorList>
    </citation>
    <scope>NUCLEOTIDE SEQUENCE</scope>
    <source>
        <strain evidence="2">Stay&amp;Tobe</strain>
        <tissue evidence="2">Testes</tissue>
    </source>
</reference>
<dbReference type="EMBL" id="JASPKZ010009365">
    <property type="protein sequence ID" value="KAJ9577326.1"/>
    <property type="molecule type" value="Genomic_DNA"/>
</dbReference>
<accession>A0AAD7ZB95</accession>
<protein>
    <recommendedName>
        <fullName evidence="1">BTBD17 TRAF domain-containing protein</fullName>
    </recommendedName>
</protein>
<comment type="caution">
    <text evidence="2">The sequence shown here is derived from an EMBL/GenBank/DDBJ whole genome shotgun (WGS) entry which is preliminary data.</text>
</comment>
<proteinExistence type="predicted"/>
<organism evidence="2 3">
    <name type="scientific">Diploptera punctata</name>
    <name type="common">Pacific beetle cockroach</name>
    <dbReference type="NCBI Taxonomy" id="6984"/>
    <lineage>
        <taxon>Eukaryota</taxon>
        <taxon>Metazoa</taxon>
        <taxon>Ecdysozoa</taxon>
        <taxon>Arthropoda</taxon>
        <taxon>Hexapoda</taxon>
        <taxon>Insecta</taxon>
        <taxon>Pterygota</taxon>
        <taxon>Neoptera</taxon>
        <taxon>Polyneoptera</taxon>
        <taxon>Dictyoptera</taxon>
        <taxon>Blattodea</taxon>
        <taxon>Blaberoidea</taxon>
        <taxon>Blaberidae</taxon>
        <taxon>Diplopterinae</taxon>
        <taxon>Diploptera</taxon>
    </lineage>
</organism>
<name>A0AAD7ZB95_DIPPU</name>
<dbReference type="AlphaFoldDB" id="A0AAD7ZB95"/>
<dbReference type="Proteomes" id="UP001233999">
    <property type="component" value="Unassembled WGS sequence"/>
</dbReference>
<sequence>MSIYLGQTEQDNEVLQTKEGRLLFVHRLYTADTWSTLLSVENFPLLPTYHTCTLVFSSRSSLAEHAGDHACEWVINVYPKGVLVQKCFLILRQRRVEVPESVVRTVRLSVMCRDPPAAGHTCFKVGILIRGIQNGVEHITSVIERNHNFDKYNKVLNFL</sequence>
<keyword evidence="3" id="KW-1185">Reference proteome</keyword>
<evidence type="ECO:0000259" key="1">
    <source>
        <dbReference type="Pfam" id="PF23651"/>
    </source>
</evidence>
<dbReference type="Pfam" id="PF23651">
    <property type="entry name" value="TRAF_BTBD17"/>
    <property type="match status" value="1"/>
</dbReference>